<keyword evidence="2" id="KW-1185">Reference proteome</keyword>
<comment type="caution">
    <text evidence="1">The sequence shown here is derived from an EMBL/GenBank/DDBJ whole genome shotgun (WGS) entry which is preliminary data.</text>
</comment>
<evidence type="ECO:0000313" key="2">
    <source>
        <dbReference type="Proteomes" id="UP000440578"/>
    </source>
</evidence>
<reference evidence="1 2" key="1">
    <citation type="submission" date="2019-07" db="EMBL/GenBank/DDBJ databases">
        <title>Draft genome assembly of a fouling barnacle, Amphibalanus amphitrite (Darwin, 1854): The first reference genome for Thecostraca.</title>
        <authorList>
            <person name="Kim W."/>
        </authorList>
    </citation>
    <scope>NUCLEOTIDE SEQUENCE [LARGE SCALE GENOMIC DNA]</scope>
    <source>
        <strain evidence="1">SNU_AA5</strain>
        <tissue evidence="1">Soma without cirri and trophi</tissue>
    </source>
</reference>
<name>A0A6A4X3V6_AMPAM</name>
<gene>
    <name evidence="1" type="ORF">FJT64_018334</name>
</gene>
<accession>A0A6A4X3V6</accession>
<organism evidence="1 2">
    <name type="scientific">Amphibalanus amphitrite</name>
    <name type="common">Striped barnacle</name>
    <name type="synonym">Balanus amphitrite</name>
    <dbReference type="NCBI Taxonomy" id="1232801"/>
    <lineage>
        <taxon>Eukaryota</taxon>
        <taxon>Metazoa</taxon>
        <taxon>Ecdysozoa</taxon>
        <taxon>Arthropoda</taxon>
        <taxon>Crustacea</taxon>
        <taxon>Multicrustacea</taxon>
        <taxon>Cirripedia</taxon>
        <taxon>Thoracica</taxon>
        <taxon>Thoracicalcarea</taxon>
        <taxon>Balanomorpha</taxon>
        <taxon>Balanoidea</taxon>
        <taxon>Balanidae</taxon>
        <taxon>Amphibalaninae</taxon>
        <taxon>Amphibalanus</taxon>
    </lineage>
</organism>
<proteinExistence type="predicted"/>
<sequence>MTAYGWDAECGNFKLLPANRPSHGWTSLSPRTWPSCWWAERRGREVGECHIAYPRCPLSLFNVIDSASDYTGSILDALADHDQIVS</sequence>
<dbReference type="AlphaFoldDB" id="A0A6A4X3V6"/>
<dbReference type="Proteomes" id="UP000440578">
    <property type="component" value="Unassembled WGS sequence"/>
</dbReference>
<evidence type="ECO:0000313" key="1">
    <source>
        <dbReference type="EMBL" id="KAF0310790.1"/>
    </source>
</evidence>
<dbReference type="EMBL" id="VIIS01000290">
    <property type="protein sequence ID" value="KAF0310790.1"/>
    <property type="molecule type" value="Genomic_DNA"/>
</dbReference>
<protein>
    <submittedName>
        <fullName evidence="1">Uncharacterized protein</fullName>
    </submittedName>
</protein>
<dbReference type="OrthoDB" id="6333660at2759"/>